<evidence type="ECO:0000313" key="1">
    <source>
        <dbReference type="EMBL" id="BAD72383.1"/>
    </source>
</evidence>
<reference evidence="3" key="2">
    <citation type="journal article" date="2005" name="Nature">
        <title>The map-based sequence of the rice genome.</title>
        <authorList>
            <consortium name="International rice genome sequencing project (IRGSP)"/>
            <person name="Matsumoto T."/>
            <person name="Wu J."/>
            <person name="Kanamori H."/>
            <person name="Katayose Y."/>
            <person name="Fujisawa M."/>
            <person name="Namiki N."/>
            <person name="Mizuno H."/>
            <person name="Yamamoto K."/>
            <person name="Antonio B.A."/>
            <person name="Baba T."/>
            <person name="Sakata K."/>
            <person name="Nagamura Y."/>
            <person name="Aoki H."/>
            <person name="Arikawa K."/>
            <person name="Arita K."/>
            <person name="Bito T."/>
            <person name="Chiden Y."/>
            <person name="Fujitsuka N."/>
            <person name="Fukunaka R."/>
            <person name="Hamada M."/>
            <person name="Harada C."/>
            <person name="Hayashi A."/>
            <person name="Hijishita S."/>
            <person name="Honda M."/>
            <person name="Hosokawa S."/>
            <person name="Ichikawa Y."/>
            <person name="Idonuma A."/>
            <person name="Iijima M."/>
            <person name="Ikeda M."/>
            <person name="Ikeno M."/>
            <person name="Ito K."/>
            <person name="Ito S."/>
            <person name="Ito T."/>
            <person name="Ito Y."/>
            <person name="Ito Y."/>
            <person name="Iwabuchi A."/>
            <person name="Kamiya K."/>
            <person name="Karasawa W."/>
            <person name="Kurita K."/>
            <person name="Katagiri S."/>
            <person name="Kikuta A."/>
            <person name="Kobayashi H."/>
            <person name="Kobayashi N."/>
            <person name="Machita K."/>
            <person name="Maehara T."/>
            <person name="Masukawa M."/>
            <person name="Mizubayashi T."/>
            <person name="Mukai Y."/>
            <person name="Nagasaki H."/>
            <person name="Nagata Y."/>
            <person name="Naito S."/>
            <person name="Nakashima M."/>
            <person name="Nakama Y."/>
            <person name="Nakamichi Y."/>
            <person name="Nakamura M."/>
            <person name="Meguro A."/>
            <person name="Negishi M."/>
            <person name="Ohta I."/>
            <person name="Ohta T."/>
            <person name="Okamoto M."/>
            <person name="Ono N."/>
            <person name="Saji S."/>
            <person name="Sakaguchi M."/>
            <person name="Sakai K."/>
            <person name="Shibata M."/>
            <person name="Shimokawa T."/>
            <person name="Song J."/>
            <person name="Takazaki Y."/>
            <person name="Terasawa K."/>
            <person name="Tsugane M."/>
            <person name="Tsuji K."/>
            <person name="Ueda S."/>
            <person name="Waki K."/>
            <person name="Yamagata H."/>
            <person name="Yamamoto M."/>
            <person name="Yamamoto S."/>
            <person name="Yamane H."/>
            <person name="Yoshiki S."/>
            <person name="Yoshihara R."/>
            <person name="Yukawa K."/>
            <person name="Zhong H."/>
            <person name="Yano M."/>
            <person name="Yuan Q."/>
            <person name="Ouyang S."/>
            <person name="Liu J."/>
            <person name="Jones K.M."/>
            <person name="Gansberger K."/>
            <person name="Moffat K."/>
            <person name="Hill J."/>
            <person name="Bera J."/>
            <person name="Fadrosh D."/>
            <person name="Jin S."/>
            <person name="Johri S."/>
            <person name="Kim M."/>
            <person name="Overton L."/>
            <person name="Reardon M."/>
            <person name="Tsitrin T."/>
            <person name="Vuong H."/>
            <person name="Weaver B."/>
            <person name="Ciecko A."/>
            <person name="Tallon L."/>
            <person name="Jackson J."/>
            <person name="Pai G."/>
            <person name="Aken S.V."/>
            <person name="Utterback T."/>
            <person name="Reidmuller S."/>
            <person name="Feldblyum T."/>
            <person name="Hsiao J."/>
            <person name="Zismann V."/>
            <person name="Iobst S."/>
            <person name="de Vazeille A.R."/>
            <person name="Buell C.R."/>
            <person name="Ying K."/>
            <person name="Li Y."/>
            <person name="Lu T."/>
            <person name="Huang Y."/>
            <person name="Zhao Q."/>
            <person name="Feng Q."/>
            <person name="Zhang L."/>
            <person name="Zhu J."/>
            <person name="Weng Q."/>
            <person name="Mu J."/>
            <person name="Lu Y."/>
            <person name="Fan D."/>
            <person name="Liu Y."/>
            <person name="Guan J."/>
            <person name="Zhang Y."/>
            <person name="Yu S."/>
            <person name="Liu X."/>
            <person name="Zhang Y."/>
            <person name="Hong G."/>
            <person name="Han B."/>
            <person name="Choisne N."/>
            <person name="Demange N."/>
            <person name="Orjeda G."/>
            <person name="Samain S."/>
            <person name="Cattolico L."/>
            <person name="Pelletier E."/>
            <person name="Couloux A."/>
            <person name="Segurens B."/>
            <person name="Wincker P."/>
            <person name="D'Hont A."/>
            <person name="Scarpelli C."/>
            <person name="Weissenbach J."/>
            <person name="Salanoubat M."/>
            <person name="Quetier F."/>
            <person name="Yu Y."/>
            <person name="Kim H.R."/>
            <person name="Rambo T."/>
            <person name="Currie J."/>
            <person name="Collura K."/>
            <person name="Luo M."/>
            <person name="Yang T."/>
            <person name="Ammiraju J.S.S."/>
            <person name="Engler F."/>
            <person name="Soderlund C."/>
            <person name="Wing R.A."/>
            <person name="Palmer L.E."/>
            <person name="de la Bastide M."/>
            <person name="Spiegel L."/>
            <person name="Nascimento L."/>
            <person name="Zutavern T."/>
            <person name="O'Shaughnessy A."/>
            <person name="Dike S."/>
            <person name="Dedhia N."/>
            <person name="Preston R."/>
            <person name="Balija V."/>
            <person name="McCombie W.R."/>
            <person name="Chow T."/>
            <person name="Chen H."/>
            <person name="Chung M."/>
            <person name="Chen C."/>
            <person name="Shaw J."/>
            <person name="Wu H."/>
            <person name="Hsiao K."/>
            <person name="Chao Y."/>
            <person name="Chu M."/>
            <person name="Cheng C."/>
            <person name="Hour A."/>
            <person name="Lee P."/>
            <person name="Lin S."/>
            <person name="Lin Y."/>
            <person name="Liou J."/>
            <person name="Liu S."/>
            <person name="Hsing Y."/>
            <person name="Raghuvanshi S."/>
            <person name="Mohanty A."/>
            <person name="Bharti A.K."/>
            <person name="Gaur A."/>
            <person name="Gupta V."/>
            <person name="Kumar D."/>
            <person name="Ravi V."/>
            <person name="Vij S."/>
            <person name="Kapur A."/>
            <person name="Khurana P."/>
            <person name="Khurana P."/>
            <person name="Khurana J.P."/>
            <person name="Tyagi A.K."/>
            <person name="Gaikwad K."/>
            <person name="Singh A."/>
            <person name="Dalal V."/>
            <person name="Srivastava S."/>
            <person name="Dixit A."/>
            <person name="Pal A.K."/>
            <person name="Ghazi I.A."/>
            <person name="Yadav M."/>
            <person name="Pandit A."/>
            <person name="Bhargava A."/>
            <person name="Sureshbabu K."/>
            <person name="Batra K."/>
            <person name="Sharma T.R."/>
            <person name="Mohapatra T."/>
            <person name="Singh N.K."/>
            <person name="Messing J."/>
            <person name="Nelson A.B."/>
            <person name="Fuks G."/>
            <person name="Kavchok S."/>
            <person name="Keizer G."/>
            <person name="Linton E."/>
            <person name="Llaca V."/>
            <person name="Song R."/>
            <person name="Tanyolac B."/>
            <person name="Young S."/>
            <person name="Ho-Il K."/>
            <person name="Hahn J.H."/>
            <person name="Sangsakoo G."/>
            <person name="Vanavichit A."/>
            <person name="de Mattos Luiz.A.T."/>
            <person name="Zimmer P.D."/>
            <person name="Malone G."/>
            <person name="Dellagostin O."/>
            <person name="de Oliveira A.C."/>
            <person name="Bevan M."/>
            <person name="Bancroft I."/>
            <person name="Minx P."/>
            <person name="Cordum H."/>
            <person name="Wilson R."/>
            <person name="Cheng Z."/>
            <person name="Jin W."/>
            <person name="Jiang J."/>
            <person name="Leong S.A."/>
            <person name="Iwama H."/>
            <person name="Gojobori T."/>
            <person name="Itoh T."/>
            <person name="Niimura Y."/>
            <person name="Fujii Y."/>
            <person name="Habara T."/>
            <person name="Sakai H."/>
            <person name="Sato Y."/>
            <person name="Wilson G."/>
            <person name="Kumar K."/>
            <person name="McCouch S."/>
            <person name="Juretic N."/>
            <person name="Hoen D."/>
            <person name="Wright S."/>
            <person name="Bruskiewich R."/>
            <person name="Bureau T."/>
            <person name="Miyao A."/>
            <person name="Hirochika H."/>
            <person name="Nishikawa T."/>
            <person name="Kadowaki K."/>
            <person name="Sugiura M."/>
            <person name="Burr B."/>
            <person name="Sasaki T."/>
        </authorList>
    </citation>
    <scope>NUCLEOTIDE SEQUENCE [LARGE SCALE GENOMIC DNA]</scope>
    <source>
        <strain evidence="3">cv. Nipponbare</strain>
    </source>
</reference>
<accession>Q5SN07</accession>
<dbReference type="Proteomes" id="UP000000763">
    <property type="component" value="Chromosome 1"/>
</dbReference>
<dbReference type="Proteomes" id="UP000817658">
    <property type="component" value="Chromosome 1"/>
</dbReference>
<dbReference type="EMBL" id="AP003291">
    <property type="protein sequence ID" value="BAD72383.1"/>
    <property type="molecule type" value="Genomic_DNA"/>
</dbReference>
<protein>
    <submittedName>
        <fullName evidence="2">Uncharacterized protein</fullName>
    </submittedName>
</protein>
<dbReference type="EMBL" id="AP003294">
    <property type="protein sequence ID" value="BAD72412.1"/>
    <property type="molecule type" value="Genomic_DNA"/>
</dbReference>
<evidence type="ECO:0000313" key="3">
    <source>
        <dbReference type="Proteomes" id="UP000000763"/>
    </source>
</evidence>
<dbReference type="AlphaFoldDB" id="Q5SN07"/>
<evidence type="ECO:0000313" key="2">
    <source>
        <dbReference type="EMBL" id="BAD72412.1"/>
    </source>
</evidence>
<organism evidence="2">
    <name type="scientific">Oryza sativa subsp. japonica</name>
    <name type="common">Rice</name>
    <dbReference type="NCBI Taxonomy" id="39947"/>
    <lineage>
        <taxon>Eukaryota</taxon>
        <taxon>Viridiplantae</taxon>
        <taxon>Streptophyta</taxon>
        <taxon>Embryophyta</taxon>
        <taxon>Tracheophyta</taxon>
        <taxon>Spermatophyta</taxon>
        <taxon>Magnoliopsida</taxon>
        <taxon>Liliopsida</taxon>
        <taxon>Poales</taxon>
        <taxon>Poaceae</taxon>
        <taxon>BOP clade</taxon>
        <taxon>Oryzoideae</taxon>
        <taxon>Oryzeae</taxon>
        <taxon>Oryzinae</taxon>
        <taxon>Oryza</taxon>
        <taxon>Oryza sativa</taxon>
    </lineage>
</organism>
<reference evidence="3" key="3">
    <citation type="journal article" date="2008" name="Nucleic Acids Res.">
        <title>The rice annotation project database (RAP-DB): 2008 update.</title>
        <authorList>
            <consortium name="The rice annotation project (RAP)"/>
        </authorList>
    </citation>
    <scope>GENOME REANNOTATION</scope>
    <source>
        <strain evidence="3">cv. Nipponbare</strain>
    </source>
</reference>
<sequence>MVTTSYDHHFIFVVAAMELPGKKRAEESWLEKERLWRNIVLSMELEWAGYRPNIEHINIP</sequence>
<reference evidence="2" key="1">
    <citation type="journal article" date="2002" name="Nature">
        <title>The genome sequence and structure of rice chromosome 1.</title>
        <authorList>
            <person name="Sasaki T."/>
            <person name="Matsumoto T."/>
            <person name="Yamamoto K."/>
            <person name="Sakata K."/>
            <person name="Baba T."/>
            <person name="Katayose Y."/>
            <person name="Wu J."/>
            <person name="Niimura Y."/>
            <person name="Cheng Z."/>
            <person name="Nagamura Y."/>
            <person name="Antonio B.A."/>
            <person name="Kanamori H."/>
            <person name="Hosokawa S."/>
            <person name="Masukawa M."/>
            <person name="Arikawa K."/>
            <person name="Chiden Y."/>
            <person name="Hayashi M."/>
            <person name="Okamoto M."/>
            <person name="Ando T."/>
            <person name="Aoki H."/>
            <person name="Arita K."/>
            <person name="Hamada M."/>
            <person name="Harada C."/>
            <person name="Hijishita S."/>
            <person name="Honda M."/>
            <person name="Ichikawa Y."/>
            <person name="Idonuma A."/>
            <person name="Iijima M."/>
            <person name="Ikeda M."/>
            <person name="Ikeno M."/>
            <person name="Itoh S."/>
            <person name="Itoh T."/>
            <person name="Itoh Y."/>
            <person name="Itoh Y."/>
            <person name="Iwabuchi A."/>
            <person name="Kamiya K."/>
            <person name="Karasawa W."/>
            <person name="Katagiri S."/>
            <person name="Kikuta A."/>
            <person name="Kobayashi N."/>
            <person name="Kono I."/>
            <person name="Machita K."/>
            <person name="Maehara T."/>
            <person name="Mizuno H."/>
            <person name="Mizubayashi T."/>
            <person name="Mukai Y."/>
            <person name="Nagasaki H."/>
            <person name="Nakashima M."/>
            <person name="Nakama Y."/>
            <person name="Nakamichi Y."/>
            <person name="Nakamura M."/>
            <person name="Namiki N."/>
            <person name="Negishi M."/>
            <person name="Ohta I."/>
            <person name="Ono N."/>
            <person name="Saji S."/>
            <person name="Sakai K."/>
            <person name="Shibata M."/>
            <person name="Shimokawa T."/>
            <person name="Shomura A."/>
            <person name="Song J."/>
            <person name="Takazaki Y."/>
            <person name="Terasawa K."/>
            <person name="Tsuji K."/>
            <person name="Waki K."/>
            <person name="Yamagata H."/>
            <person name="Yamane H."/>
            <person name="Yoshiki S."/>
            <person name="Yoshihara R."/>
            <person name="Yukawa K."/>
            <person name="Zhong H."/>
            <person name="Iwama H."/>
            <person name="Endo T."/>
            <person name="Ito H."/>
            <person name="Hahn J.H."/>
            <person name="Kim H.I."/>
            <person name="Eun M.Y."/>
            <person name="Yano M."/>
            <person name="Jiang J."/>
            <person name="Gojobori T."/>
        </authorList>
    </citation>
    <scope>NUCLEOTIDE SEQUENCE</scope>
</reference>
<proteinExistence type="predicted"/>
<name>Q5SN07_ORYSJ</name>
<gene>
    <name evidence="1" type="ORF">P0684E06.1</name>
    <name evidence="2" type="ORF">P0694A04.38</name>
</gene>